<reference evidence="1 2" key="1">
    <citation type="journal article" date="2019" name="Sci. Rep.">
        <title>Nanopore sequencing improves the draft genome of the human pathogenic amoeba Naegleria fowleri.</title>
        <authorList>
            <person name="Liechti N."/>
            <person name="Schurch N."/>
            <person name="Bruggmann R."/>
            <person name="Wittwer M."/>
        </authorList>
    </citation>
    <scope>NUCLEOTIDE SEQUENCE [LARGE SCALE GENOMIC DNA]</scope>
    <source>
        <strain evidence="1 2">ATCC 30894</strain>
    </source>
</reference>
<proteinExistence type="predicted"/>
<dbReference type="VEuPathDB" id="AmoebaDB:NF0006970"/>
<dbReference type="GeneID" id="68109625"/>
<dbReference type="VEuPathDB" id="AmoebaDB:FDP41_002407"/>
<dbReference type="RefSeq" id="XP_044563300.1">
    <property type="nucleotide sequence ID" value="XM_044705598.1"/>
</dbReference>
<dbReference type="AlphaFoldDB" id="A0A6A5BNF7"/>
<keyword evidence="2" id="KW-1185">Reference proteome</keyword>
<evidence type="ECO:0000313" key="2">
    <source>
        <dbReference type="Proteomes" id="UP000444721"/>
    </source>
</evidence>
<dbReference type="VEuPathDB" id="AmoebaDB:NfTy_041880"/>
<organism evidence="1 2">
    <name type="scientific">Naegleria fowleri</name>
    <name type="common">Brain eating amoeba</name>
    <dbReference type="NCBI Taxonomy" id="5763"/>
    <lineage>
        <taxon>Eukaryota</taxon>
        <taxon>Discoba</taxon>
        <taxon>Heterolobosea</taxon>
        <taxon>Tetramitia</taxon>
        <taxon>Eutetramitia</taxon>
        <taxon>Vahlkampfiidae</taxon>
        <taxon>Naegleria</taxon>
    </lineage>
</organism>
<name>A0A6A5BNF7_NAEFO</name>
<dbReference type="OrthoDB" id="10383808at2759"/>
<protein>
    <submittedName>
        <fullName evidence="1">Uncharacterized protein</fullName>
    </submittedName>
</protein>
<gene>
    <name evidence="1" type="ORF">FDP41_002407</name>
</gene>
<dbReference type="EMBL" id="VFQX01000029">
    <property type="protein sequence ID" value="KAF0978587.1"/>
    <property type="molecule type" value="Genomic_DNA"/>
</dbReference>
<dbReference type="Proteomes" id="UP000444721">
    <property type="component" value="Unassembled WGS sequence"/>
</dbReference>
<accession>A0A6A5BNF7</accession>
<sequence length="720" mass="84990">MLVVHPREFVNIFSLNHHWNACTGQNEVFWERQLCGLLFLFVRNEQKECTKDPSKSKHKKILPSSNDNDTRPQLHCNHLLLFYNKYFFNRMEMKNLLHRHQIFRMIFKEMHSKLLDFIGSKSMMTVNTIMNEERLLDHRGEIIDENDISVNNNNNSQPITLLSDPLHQGDKVNEFIHSHSLQNPKTTITCLIKSIFISCYNSIKAKKNGQHLKEELGLVAWNDFNWRSTGIFNCDYFDSFSEIDYHLTVVGNDSLVTSIAKQHLDLYWKLLLHLKETDEQKIIRLQKRFLTKYTEKNASIVKEMVTILRETSISFHECVVQEKPQTVSQCVALDCIFDSLSCQLKFLGKEMAIRVMKYLVVTFMVDCFSHPDLYIAASVFQSLKNYFEKHQTYKQIFEQTFEIHYSKLRRLSIKANDERSIFLLEFMLNSLRFSSNLYRYLIYNHNTASDVIRPYYSSLSAKPTLFYIDALDGEYEYRAILLQCKDVYLRHGKDEKQFWKDVKNDLRQLCGTRNIEKSKSMFYVKQLFESLKEADVVTKSNMIMEAKKLFSRAWGLANLEASIEWTKFFVNEFNISPVKITYEWTSFSHYFTSEEIYESSKNFPEMDNKKKKKGSKEDIEFKDLDGDFICNMNPICDFVLCCRVDDLKAMLKDQFLAPYLNDVVTVPFLYDTIYPRPVVAGDESIVYCVINYDDKHRLYLKKMKLKQLILDLVDKKEPKN</sequence>
<evidence type="ECO:0000313" key="1">
    <source>
        <dbReference type="EMBL" id="KAF0978587.1"/>
    </source>
</evidence>
<comment type="caution">
    <text evidence="1">The sequence shown here is derived from an EMBL/GenBank/DDBJ whole genome shotgun (WGS) entry which is preliminary data.</text>
</comment>